<dbReference type="Proteomes" id="UP000549499">
    <property type="component" value="Unassembled WGS sequence"/>
</dbReference>
<feature type="non-terminal residue" evidence="1">
    <location>
        <position position="147"/>
    </location>
</feature>
<keyword evidence="2" id="KW-1185">Reference proteome</keyword>
<gene>
    <name evidence="1" type="primary">Itpripl1_0</name>
    <name evidence="1" type="ORF">CROSUL_R15391</name>
</gene>
<evidence type="ECO:0000313" key="2">
    <source>
        <dbReference type="Proteomes" id="UP000549499"/>
    </source>
</evidence>
<name>A0A7K5HL82_CROSL</name>
<dbReference type="EMBL" id="VYZB01000145">
    <property type="protein sequence ID" value="NWS70116.1"/>
    <property type="molecule type" value="Genomic_DNA"/>
</dbReference>
<sequence length="147" mass="17202">AWSVHEDSITYRPIVFLQPPPGHSFCVETHPTEQLPAPAPTIRVVQQCMCLREQQLGDVFCFLHHTEDELPQTAQDLYRLHYLCTGQYFDVEKFTYWFHLLVRSAWLLLPQSCHFQLKVLPSPNSLRLQLTSTSEKNICIEMKFQVQ</sequence>
<comment type="caution">
    <text evidence="1">The sequence shown here is derived from an EMBL/GenBank/DDBJ whole genome shotgun (WGS) entry which is preliminary data.</text>
</comment>
<protein>
    <submittedName>
        <fullName evidence="1">IPIL1 protein</fullName>
    </submittedName>
</protein>
<dbReference type="AlphaFoldDB" id="A0A7K5HL82"/>
<evidence type="ECO:0000313" key="1">
    <source>
        <dbReference type="EMBL" id="NWS70116.1"/>
    </source>
</evidence>
<dbReference type="OrthoDB" id="9390510at2759"/>
<proteinExistence type="predicted"/>
<reference evidence="1 2" key="1">
    <citation type="submission" date="2019-09" db="EMBL/GenBank/DDBJ databases">
        <title>Bird 10,000 Genomes (B10K) Project - Family phase.</title>
        <authorList>
            <person name="Zhang G."/>
        </authorList>
    </citation>
    <scope>NUCLEOTIDE SEQUENCE [LARGE SCALE GENOMIC DNA]</scope>
    <source>
        <strain evidence="1">B10K-DU-003-44</strain>
        <tissue evidence="1">Muscle</tissue>
    </source>
</reference>
<feature type="non-terminal residue" evidence="1">
    <location>
        <position position="1"/>
    </location>
</feature>
<accession>A0A7K5HL82</accession>
<organism evidence="1 2">
    <name type="scientific">Crotophaga sulcirostris</name>
    <name type="common">Groove-billed ani</name>
    <dbReference type="NCBI Taxonomy" id="33598"/>
    <lineage>
        <taxon>Eukaryota</taxon>
        <taxon>Metazoa</taxon>
        <taxon>Chordata</taxon>
        <taxon>Craniata</taxon>
        <taxon>Vertebrata</taxon>
        <taxon>Euteleostomi</taxon>
        <taxon>Archelosauria</taxon>
        <taxon>Archosauria</taxon>
        <taxon>Dinosauria</taxon>
        <taxon>Saurischia</taxon>
        <taxon>Theropoda</taxon>
        <taxon>Coelurosauria</taxon>
        <taxon>Aves</taxon>
        <taxon>Neognathae</taxon>
        <taxon>Neoaves</taxon>
        <taxon>Otidimorphae</taxon>
        <taxon>Cuculiformes</taxon>
        <taxon>Crotophagidae</taxon>
        <taxon>Crotophaga</taxon>
    </lineage>
</organism>